<evidence type="ECO:0000256" key="1">
    <source>
        <dbReference type="ARBA" id="ARBA00008779"/>
    </source>
</evidence>
<evidence type="ECO:0000313" key="7">
    <source>
        <dbReference type="Proteomes" id="UP000557872"/>
    </source>
</evidence>
<dbReference type="GO" id="GO:0016740">
    <property type="term" value="F:transferase activity"/>
    <property type="evidence" value="ECO:0007669"/>
    <property type="project" value="UniProtKB-KW"/>
</dbReference>
<name>A0A851GB42_9BACT</name>
<keyword evidence="4" id="KW-0732">Signal</keyword>
<dbReference type="AlphaFoldDB" id="A0A851GB42"/>
<evidence type="ECO:0000256" key="2">
    <source>
        <dbReference type="ARBA" id="ARBA00022801"/>
    </source>
</evidence>
<dbReference type="CDD" id="cd16151">
    <property type="entry name" value="sulfatase_like"/>
    <property type="match status" value="1"/>
</dbReference>
<dbReference type="Proteomes" id="UP000557872">
    <property type="component" value="Unassembled WGS sequence"/>
</dbReference>
<keyword evidence="2 6" id="KW-0378">Hydrolase</keyword>
<accession>A0A851GB42</accession>
<dbReference type="InterPro" id="IPR017850">
    <property type="entry name" value="Alkaline_phosphatase_core_sf"/>
</dbReference>
<dbReference type="GO" id="GO:0004065">
    <property type="term" value="F:arylsulfatase activity"/>
    <property type="evidence" value="ECO:0007669"/>
    <property type="project" value="TreeGrafter"/>
</dbReference>
<proteinExistence type="inferred from homology"/>
<feature type="region of interest" description="Disordered" evidence="3">
    <location>
        <begin position="450"/>
        <end position="476"/>
    </location>
</feature>
<dbReference type="RefSeq" id="WP_178931150.1">
    <property type="nucleotide sequence ID" value="NZ_JACBAZ010000001.1"/>
</dbReference>
<keyword evidence="7" id="KW-1185">Reference proteome</keyword>
<dbReference type="SUPFAM" id="SSF53649">
    <property type="entry name" value="Alkaline phosphatase-like"/>
    <property type="match status" value="1"/>
</dbReference>
<feature type="signal peptide" evidence="4">
    <location>
        <begin position="1"/>
        <end position="31"/>
    </location>
</feature>
<dbReference type="PANTHER" id="PTHR42693:SF53">
    <property type="entry name" value="ENDO-4-O-SULFATASE"/>
    <property type="match status" value="1"/>
</dbReference>
<reference evidence="6 7" key="1">
    <citation type="submission" date="2020-07" db="EMBL/GenBank/DDBJ databases">
        <title>Roseicoccus Jingziensis gen. nov., sp. nov., isolated from coastal seawater.</title>
        <authorList>
            <person name="Feng X."/>
        </authorList>
    </citation>
    <scope>NUCLEOTIDE SEQUENCE [LARGE SCALE GENOMIC DNA]</scope>
    <source>
        <strain evidence="6 7">N1E253</strain>
    </source>
</reference>
<gene>
    <name evidence="6" type="ORF">HW115_03375</name>
</gene>
<sequence length="476" mass="53617">MSHSLHTHWFRSFSILSLLTVLCLSLHTVSAASPKQPNILFILLDDLGKEWVDCYGAEGIELPNINKLADSGMQFSNAYSMPQCTPSRVTLLTGQYPYTHGWVNHWDVPRWGGGCHFDPAKNPSLPRVLKKAGYATAAAGKWQIDDFRVEPEAMQTVGFDDYCMWTGYEAGVKASSKRYWDPYIHTRSGSKTYPGQFGEDIFTDFLISFMKKNKDKPMFLYYPMCLPHGPLTTTPLEKSVKGKENTHRAMVRYTDHILGKLMASLDDLGIRENTIVIWTTDNGTSGSLKNTLNGRLVKGGKTKTTENGINAPFIVNCPGRVPKGKTTDALIDFADLLPTFAELAGTQPSSKFQCDGVSFAKLLLGQADDSPRTWILGMGGRNEARLTADGVQNKYRFRDRVVRNKRYKLYFNLERKPVKLVDLKTDPGEQTNLIERPELQPVIKELQSVEKQWPDEDKAPVYTPNPPQKWDVKIKK</sequence>
<dbReference type="Pfam" id="PF00884">
    <property type="entry name" value="Sulfatase"/>
    <property type="match status" value="1"/>
</dbReference>
<dbReference type="Gene3D" id="3.40.720.10">
    <property type="entry name" value="Alkaline Phosphatase, subunit A"/>
    <property type="match status" value="2"/>
</dbReference>
<dbReference type="EMBL" id="JACBAZ010000001">
    <property type="protein sequence ID" value="NWK54636.1"/>
    <property type="molecule type" value="Genomic_DNA"/>
</dbReference>
<protein>
    <submittedName>
        <fullName evidence="6">Sulfatase-like hydrolase/transferase</fullName>
    </submittedName>
</protein>
<evidence type="ECO:0000256" key="4">
    <source>
        <dbReference type="SAM" id="SignalP"/>
    </source>
</evidence>
<comment type="similarity">
    <text evidence="1">Belongs to the sulfatase family.</text>
</comment>
<evidence type="ECO:0000313" key="6">
    <source>
        <dbReference type="EMBL" id="NWK54636.1"/>
    </source>
</evidence>
<dbReference type="PANTHER" id="PTHR42693">
    <property type="entry name" value="ARYLSULFATASE FAMILY MEMBER"/>
    <property type="match status" value="1"/>
</dbReference>
<feature type="domain" description="Sulfatase N-terminal" evidence="5">
    <location>
        <begin position="37"/>
        <end position="345"/>
    </location>
</feature>
<comment type="caution">
    <text evidence="6">The sequence shown here is derived from an EMBL/GenBank/DDBJ whole genome shotgun (WGS) entry which is preliminary data.</text>
</comment>
<dbReference type="InterPro" id="IPR000917">
    <property type="entry name" value="Sulfatase_N"/>
</dbReference>
<keyword evidence="6" id="KW-0808">Transferase</keyword>
<evidence type="ECO:0000256" key="3">
    <source>
        <dbReference type="SAM" id="MobiDB-lite"/>
    </source>
</evidence>
<dbReference type="InterPro" id="IPR050738">
    <property type="entry name" value="Sulfatase"/>
</dbReference>
<evidence type="ECO:0000259" key="5">
    <source>
        <dbReference type="Pfam" id="PF00884"/>
    </source>
</evidence>
<feature type="chain" id="PRO_5032499921" evidence="4">
    <location>
        <begin position="32"/>
        <end position="476"/>
    </location>
</feature>
<organism evidence="6 7">
    <name type="scientific">Oceaniferula marina</name>
    <dbReference type="NCBI Taxonomy" id="2748318"/>
    <lineage>
        <taxon>Bacteria</taxon>
        <taxon>Pseudomonadati</taxon>
        <taxon>Verrucomicrobiota</taxon>
        <taxon>Verrucomicrobiia</taxon>
        <taxon>Verrucomicrobiales</taxon>
        <taxon>Verrucomicrobiaceae</taxon>
        <taxon>Oceaniferula</taxon>
    </lineage>
</organism>